<evidence type="ECO:0000256" key="4">
    <source>
        <dbReference type="ARBA" id="ARBA00022490"/>
    </source>
</evidence>
<gene>
    <name evidence="11" type="ORF">KOW79_013327</name>
</gene>
<dbReference type="AlphaFoldDB" id="A0A9D3NMD3"/>
<feature type="compositionally biased region" description="Pro residues" evidence="7">
    <location>
        <begin position="521"/>
        <end position="534"/>
    </location>
</feature>
<dbReference type="InterPro" id="IPR001158">
    <property type="entry name" value="DIX"/>
</dbReference>
<dbReference type="PROSITE" id="PS50106">
    <property type="entry name" value="PDZ"/>
    <property type="match status" value="1"/>
</dbReference>
<comment type="caution">
    <text evidence="11">The sequence shown here is derived from an EMBL/GenBank/DDBJ whole genome shotgun (WGS) entry which is preliminary data.</text>
</comment>
<dbReference type="PRINTS" id="PR01760">
    <property type="entry name" value="DISHEVELLED"/>
</dbReference>
<dbReference type="FunFam" id="1.10.10.10:FF:000040">
    <property type="entry name" value="segment polarity protein dishevelled homolog DVL-3"/>
    <property type="match status" value="1"/>
</dbReference>
<keyword evidence="5 6" id="KW-0879">Wnt signaling pathway</keyword>
<dbReference type="GO" id="GO:0005109">
    <property type="term" value="F:frizzled binding"/>
    <property type="evidence" value="ECO:0007669"/>
    <property type="project" value="TreeGrafter"/>
</dbReference>
<accession>A0A9D3NMD3</accession>
<dbReference type="InterPro" id="IPR036390">
    <property type="entry name" value="WH_DNA-bd_sf"/>
</dbReference>
<evidence type="ECO:0000259" key="9">
    <source>
        <dbReference type="PROSITE" id="PS50186"/>
    </source>
</evidence>
<dbReference type="InterPro" id="IPR029071">
    <property type="entry name" value="Ubiquitin-like_domsf"/>
</dbReference>
<feature type="compositionally biased region" description="Low complexity" evidence="7">
    <location>
        <begin position="181"/>
        <end position="196"/>
    </location>
</feature>
<dbReference type="Proteomes" id="UP000824219">
    <property type="component" value="Linkage Group LG15"/>
</dbReference>
<dbReference type="Pfam" id="PF00610">
    <property type="entry name" value="DEP"/>
    <property type="match status" value="1"/>
</dbReference>
<dbReference type="GO" id="GO:0060070">
    <property type="term" value="P:canonical Wnt signaling pathway"/>
    <property type="evidence" value="ECO:0007669"/>
    <property type="project" value="TreeGrafter"/>
</dbReference>
<keyword evidence="12" id="KW-1185">Reference proteome</keyword>
<dbReference type="Pfam" id="PF12316">
    <property type="entry name" value="Dsh_C"/>
    <property type="match status" value="1"/>
</dbReference>
<reference evidence="11 12" key="1">
    <citation type="submission" date="2021-06" db="EMBL/GenBank/DDBJ databases">
        <title>Chromosome-level genome assembly of the red-tail catfish (Hemibagrus wyckioides).</title>
        <authorList>
            <person name="Shao F."/>
        </authorList>
    </citation>
    <scope>NUCLEOTIDE SEQUENCE [LARGE SCALE GENOMIC DNA]</scope>
    <source>
        <strain evidence="11">EC202008001</strain>
        <tissue evidence="11">Blood</tissue>
    </source>
</reference>
<dbReference type="FunFam" id="2.30.42.10:FF:000014">
    <property type="entry name" value="Segment polarity protein dishevelled homolog DVL-3"/>
    <property type="match status" value="1"/>
</dbReference>
<dbReference type="InterPro" id="IPR036034">
    <property type="entry name" value="PDZ_sf"/>
</dbReference>
<dbReference type="Gene3D" id="2.30.42.10">
    <property type="match status" value="1"/>
</dbReference>
<feature type="compositionally biased region" description="Basic residues" evidence="7">
    <location>
        <begin position="220"/>
        <end position="232"/>
    </location>
</feature>
<dbReference type="InterPro" id="IPR001478">
    <property type="entry name" value="PDZ"/>
</dbReference>
<feature type="domain" description="DEP" evidence="9">
    <location>
        <begin position="405"/>
        <end position="479"/>
    </location>
</feature>
<organism evidence="11 12">
    <name type="scientific">Hemibagrus wyckioides</name>
    <dbReference type="NCBI Taxonomy" id="337641"/>
    <lineage>
        <taxon>Eukaryota</taxon>
        <taxon>Metazoa</taxon>
        <taxon>Chordata</taxon>
        <taxon>Craniata</taxon>
        <taxon>Vertebrata</taxon>
        <taxon>Euteleostomi</taxon>
        <taxon>Actinopterygii</taxon>
        <taxon>Neopterygii</taxon>
        <taxon>Teleostei</taxon>
        <taxon>Ostariophysi</taxon>
        <taxon>Siluriformes</taxon>
        <taxon>Bagridae</taxon>
        <taxon>Hemibagrus</taxon>
    </lineage>
</organism>
<comment type="similarity">
    <text evidence="2">Belongs to the DSH family.</text>
</comment>
<dbReference type="SMART" id="SM00049">
    <property type="entry name" value="DEP"/>
    <property type="match status" value="1"/>
</dbReference>
<dbReference type="Gene3D" id="2.40.240.130">
    <property type="match status" value="1"/>
</dbReference>
<evidence type="ECO:0000256" key="5">
    <source>
        <dbReference type="ARBA" id="ARBA00022687"/>
    </source>
</evidence>
<dbReference type="EMBL" id="JAHKSW010000015">
    <property type="protein sequence ID" value="KAG7323625.1"/>
    <property type="molecule type" value="Genomic_DNA"/>
</dbReference>
<dbReference type="Pfam" id="PF00595">
    <property type="entry name" value="PDZ"/>
    <property type="match status" value="1"/>
</dbReference>
<evidence type="ECO:0000259" key="10">
    <source>
        <dbReference type="PROSITE" id="PS50841"/>
    </source>
</evidence>
<dbReference type="Pfam" id="PF00778">
    <property type="entry name" value="DIX"/>
    <property type="match status" value="1"/>
</dbReference>
<sequence length="730" mass="79857">MAETKIIYHIDEEETPYLVKLAVSPDKVTLADFKNVLSNRPVNSYKFFFKSMDQDFGVVKEEISDDNAKLPCFNGRVVSWLVLTESTHSDGGSQCPESHAELPPPLERTGGIGDSRPPSFHANAVSSRDGLDTETGTESLVSQRRERERERSRRARDNKLPRLNGHSKADRVNRDSAMGYDSTSMMSSELESSSFIDSEEDEDASRLSSSTEQSTSTQLMRRHKRRRRRQKVAKMDRSSSFSSITDSTMSLNIITVTLNMEKYNFLGISIVGQSNDRGDGGIYIGSIMKGGAVAADGRIEPGDMLLQVNDVNFENMSNDDAVRILREIVSKPGPISLTVAKCWDPSPRSYFTIPRAEPVRPIDPAAWITHTTALTGTYPHYELDDLPLSASKTEMATIVKVMQLPDSGLEIRDRMWLKITITNAVIGADVVDWLYSRVEGFKDRRDARKYASSLLKHGYLRHTVNKITFSEQCYYTFGDLCQNMASLNLNDGSSGGGSEQDTLAPLPPAGPNPWPAGGQPYPYPGYPNPPPGFPPGYSEPCHSFHSGSAGSQQSEGSRSSGSNPSAGKGRRPSPRDKELRSTCCVGTDSEPVQWPGVPGQRAPSQLSHHSHARSCTSHTCSGHSHAASQRSHSVSQHSHASFSYSHAPFTQLGHASCAHSERSHASSYGPPGLPPPYCLARLAPRATVSSGPPGAPPVRELASVPPELTASRQSFQHAMGNPCEFFVDIM</sequence>
<dbReference type="CDD" id="cd04438">
    <property type="entry name" value="DEP_dishevelled"/>
    <property type="match status" value="1"/>
</dbReference>
<dbReference type="Pfam" id="PF02377">
    <property type="entry name" value="Dishevelled"/>
    <property type="match status" value="1"/>
</dbReference>
<feature type="domain" description="PDZ" evidence="8">
    <location>
        <begin position="255"/>
        <end position="327"/>
    </location>
</feature>
<dbReference type="SUPFAM" id="SSF50156">
    <property type="entry name" value="PDZ domain-like"/>
    <property type="match status" value="1"/>
</dbReference>
<evidence type="ECO:0000313" key="11">
    <source>
        <dbReference type="EMBL" id="KAG7323625.1"/>
    </source>
</evidence>
<dbReference type="InterPro" id="IPR024580">
    <property type="entry name" value="Dishevelled_C-dom"/>
</dbReference>
<dbReference type="InterPro" id="IPR000591">
    <property type="entry name" value="DEP_dom"/>
</dbReference>
<evidence type="ECO:0000256" key="7">
    <source>
        <dbReference type="SAM" id="MobiDB-lite"/>
    </source>
</evidence>
<keyword evidence="3" id="KW-0217">Developmental protein</keyword>
<dbReference type="SMART" id="SM00021">
    <property type="entry name" value="DAX"/>
    <property type="match status" value="1"/>
</dbReference>
<dbReference type="FunFam" id="2.40.240.130:FF:000001">
    <property type="entry name" value="Segment polarity protein dishevelled homolog DVL-1"/>
    <property type="match status" value="1"/>
</dbReference>
<dbReference type="Gene3D" id="1.10.10.10">
    <property type="entry name" value="Winged helix-like DNA-binding domain superfamily/Winged helix DNA-binding domain"/>
    <property type="match status" value="1"/>
</dbReference>
<evidence type="ECO:0000256" key="1">
    <source>
        <dbReference type="ARBA" id="ARBA00004496"/>
    </source>
</evidence>
<dbReference type="PRINTS" id="PR01761">
    <property type="entry name" value="DISHEVELLED1"/>
</dbReference>
<dbReference type="PANTHER" id="PTHR10878">
    <property type="entry name" value="SEGMENT POLARITY PROTEIN DISHEVELLED"/>
    <property type="match status" value="1"/>
</dbReference>
<evidence type="ECO:0008006" key="13">
    <source>
        <dbReference type="Google" id="ProtNLM"/>
    </source>
</evidence>
<dbReference type="SUPFAM" id="SSF46785">
    <property type="entry name" value="Winged helix' DNA-binding domain"/>
    <property type="match status" value="1"/>
</dbReference>
<dbReference type="InterPro" id="IPR015506">
    <property type="entry name" value="Dsh/Dvl-rel"/>
</dbReference>
<protein>
    <recommendedName>
        <fullName evidence="13">Dishevelled</fullName>
    </recommendedName>
</protein>
<dbReference type="PANTHER" id="PTHR10878:SF5">
    <property type="entry name" value="SEGMENT POLARITY PROTEIN DISHEVELLED HOMOLOG DVL-1-RELATED"/>
    <property type="match status" value="1"/>
</dbReference>
<dbReference type="InterPro" id="IPR003351">
    <property type="entry name" value="Dishevelled_protein_dom"/>
</dbReference>
<feature type="compositionally biased region" description="Basic and acidic residues" evidence="7">
    <location>
        <begin position="143"/>
        <end position="160"/>
    </location>
</feature>
<dbReference type="InterPro" id="IPR008339">
    <property type="entry name" value="Dishevelled_fam"/>
</dbReference>
<feature type="compositionally biased region" description="Low complexity" evidence="7">
    <location>
        <begin position="614"/>
        <end position="639"/>
    </location>
</feature>
<dbReference type="OrthoDB" id="10031689at2759"/>
<evidence type="ECO:0000256" key="2">
    <source>
        <dbReference type="ARBA" id="ARBA00008735"/>
    </source>
</evidence>
<keyword evidence="4" id="KW-0963">Cytoplasm</keyword>
<proteinExistence type="inferred from homology"/>
<dbReference type="PROSITE" id="PS50841">
    <property type="entry name" value="DIX"/>
    <property type="match status" value="1"/>
</dbReference>
<evidence type="ECO:0000256" key="6">
    <source>
        <dbReference type="PROSITE-ProRule" id="PRU00069"/>
    </source>
</evidence>
<feature type="compositionally biased region" description="Low complexity" evidence="7">
    <location>
        <begin position="535"/>
        <end position="567"/>
    </location>
</feature>
<comment type="subcellular location">
    <subcellularLocation>
        <location evidence="1">Cytoplasm</location>
    </subcellularLocation>
</comment>
<feature type="compositionally biased region" description="Pro residues" evidence="7">
    <location>
        <begin position="505"/>
        <end position="514"/>
    </location>
</feature>
<dbReference type="SUPFAM" id="SSF54236">
    <property type="entry name" value="Ubiquitin-like"/>
    <property type="match status" value="1"/>
</dbReference>
<dbReference type="SMART" id="SM00228">
    <property type="entry name" value="PDZ"/>
    <property type="match status" value="1"/>
</dbReference>
<feature type="domain" description="DIX" evidence="10">
    <location>
        <begin position="1"/>
        <end position="85"/>
    </location>
</feature>
<dbReference type="InterPro" id="IPR036388">
    <property type="entry name" value="WH-like_DNA-bd_sf"/>
</dbReference>
<dbReference type="PROSITE" id="PS50186">
    <property type="entry name" value="DEP"/>
    <property type="match status" value="1"/>
</dbReference>
<evidence type="ECO:0000313" key="12">
    <source>
        <dbReference type="Proteomes" id="UP000824219"/>
    </source>
</evidence>
<evidence type="ECO:0000256" key="3">
    <source>
        <dbReference type="ARBA" id="ARBA00022473"/>
    </source>
</evidence>
<feature type="compositionally biased region" description="Low complexity" evidence="7">
    <location>
        <begin position="208"/>
        <end position="218"/>
    </location>
</feature>
<dbReference type="CDD" id="cd06717">
    <property type="entry name" value="PDZ_Dishevelled-like"/>
    <property type="match status" value="1"/>
</dbReference>
<dbReference type="GO" id="GO:0035556">
    <property type="term" value="P:intracellular signal transduction"/>
    <property type="evidence" value="ECO:0007669"/>
    <property type="project" value="InterPro"/>
</dbReference>
<name>A0A9D3NMD3_9TELE</name>
<dbReference type="GO" id="GO:0005829">
    <property type="term" value="C:cytosol"/>
    <property type="evidence" value="ECO:0007669"/>
    <property type="project" value="TreeGrafter"/>
</dbReference>
<feature type="region of interest" description="Disordered" evidence="7">
    <location>
        <begin position="88"/>
        <end position="243"/>
    </location>
</feature>
<feature type="region of interest" description="Disordered" evidence="7">
    <location>
        <begin position="492"/>
        <end position="639"/>
    </location>
</feature>
<dbReference type="InterPro" id="IPR038207">
    <property type="entry name" value="DIX_dom_sf"/>
</dbReference>
<evidence type="ECO:0000259" key="8">
    <source>
        <dbReference type="PROSITE" id="PS50106"/>
    </source>
</evidence>